<dbReference type="GO" id="GO:0016020">
    <property type="term" value="C:membrane"/>
    <property type="evidence" value="ECO:0007669"/>
    <property type="project" value="TreeGrafter"/>
</dbReference>
<name>A0A8J6ZH65_9RHOB</name>
<dbReference type="CDD" id="cd07332">
    <property type="entry name" value="M48C_Oma1_like"/>
    <property type="match status" value="1"/>
</dbReference>
<feature type="region of interest" description="Disordered" evidence="7">
    <location>
        <begin position="317"/>
        <end position="345"/>
    </location>
</feature>
<feature type="transmembrane region" description="Helical" evidence="8">
    <location>
        <begin position="99"/>
        <end position="122"/>
    </location>
</feature>
<accession>A0A8J6ZH65</accession>
<evidence type="ECO:0000256" key="8">
    <source>
        <dbReference type="SAM" id="Phobius"/>
    </source>
</evidence>
<comment type="similarity">
    <text evidence="6">Belongs to the peptidase M48 family.</text>
</comment>
<comment type="caution">
    <text evidence="10">The sequence shown here is derived from an EMBL/GenBank/DDBJ whole genome shotgun (WGS) entry which is preliminary data.</text>
</comment>
<evidence type="ECO:0000256" key="1">
    <source>
        <dbReference type="ARBA" id="ARBA00022670"/>
    </source>
</evidence>
<keyword evidence="3 6" id="KW-0378">Hydrolase</keyword>
<feature type="non-terminal residue" evidence="10">
    <location>
        <position position="345"/>
    </location>
</feature>
<evidence type="ECO:0000256" key="7">
    <source>
        <dbReference type="SAM" id="MobiDB-lite"/>
    </source>
</evidence>
<keyword evidence="2" id="KW-0479">Metal-binding</keyword>
<evidence type="ECO:0000256" key="4">
    <source>
        <dbReference type="ARBA" id="ARBA00022833"/>
    </source>
</evidence>
<evidence type="ECO:0000256" key="3">
    <source>
        <dbReference type="ARBA" id="ARBA00022801"/>
    </source>
</evidence>
<keyword evidence="4 6" id="KW-0862">Zinc</keyword>
<dbReference type="InterPro" id="IPR051156">
    <property type="entry name" value="Mito/Outer_Membr_Metalloprot"/>
</dbReference>
<keyword evidence="11" id="KW-1185">Reference proteome</keyword>
<gene>
    <name evidence="10" type="ORF">ICN82_20755</name>
</gene>
<evidence type="ECO:0000313" key="10">
    <source>
        <dbReference type="EMBL" id="MBE3640640.1"/>
    </source>
</evidence>
<dbReference type="PANTHER" id="PTHR22726">
    <property type="entry name" value="METALLOENDOPEPTIDASE OMA1"/>
    <property type="match status" value="1"/>
</dbReference>
<dbReference type="GO" id="GO:0051603">
    <property type="term" value="P:proteolysis involved in protein catabolic process"/>
    <property type="evidence" value="ECO:0007669"/>
    <property type="project" value="TreeGrafter"/>
</dbReference>
<evidence type="ECO:0000256" key="2">
    <source>
        <dbReference type="ARBA" id="ARBA00022723"/>
    </source>
</evidence>
<feature type="compositionally biased region" description="Low complexity" evidence="7">
    <location>
        <begin position="336"/>
        <end position="345"/>
    </location>
</feature>
<evidence type="ECO:0000313" key="11">
    <source>
        <dbReference type="Proteomes" id="UP000609121"/>
    </source>
</evidence>
<dbReference type="InterPro" id="IPR001915">
    <property type="entry name" value="Peptidase_M48"/>
</dbReference>
<keyword evidence="8" id="KW-0472">Membrane</keyword>
<dbReference type="GO" id="GO:0046872">
    <property type="term" value="F:metal ion binding"/>
    <property type="evidence" value="ECO:0007669"/>
    <property type="project" value="UniProtKB-KW"/>
</dbReference>
<dbReference type="Pfam" id="PF01435">
    <property type="entry name" value="Peptidase_M48"/>
    <property type="match status" value="1"/>
</dbReference>
<protein>
    <submittedName>
        <fullName evidence="10">M48 family metallopeptidase</fullName>
    </submittedName>
</protein>
<dbReference type="GO" id="GO:0004222">
    <property type="term" value="F:metalloendopeptidase activity"/>
    <property type="evidence" value="ECO:0007669"/>
    <property type="project" value="InterPro"/>
</dbReference>
<dbReference type="AlphaFoldDB" id="A0A8J6ZH65"/>
<evidence type="ECO:0000256" key="5">
    <source>
        <dbReference type="ARBA" id="ARBA00023049"/>
    </source>
</evidence>
<dbReference type="EMBL" id="JACVXA010000117">
    <property type="protein sequence ID" value="MBE3640640.1"/>
    <property type="molecule type" value="Genomic_DNA"/>
</dbReference>
<keyword evidence="1 6" id="KW-0645">Protease</keyword>
<proteinExistence type="inferred from homology"/>
<dbReference type="RefSeq" id="WP_193187162.1">
    <property type="nucleotide sequence ID" value="NZ_JACVXA010000117.1"/>
</dbReference>
<keyword evidence="8" id="KW-0812">Transmembrane</keyword>
<dbReference type="Gene3D" id="3.30.2010.10">
    <property type="entry name" value="Metalloproteases ('zincins'), catalytic domain"/>
    <property type="match status" value="1"/>
</dbReference>
<feature type="domain" description="Peptidase M48" evidence="9">
    <location>
        <begin position="168"/>
        <end position="338"/>
    </location>
</feature>
<evidence type="ECO:0000256" key="6">
    <source>
        <dbReference type="RuleBase" id="RU003983"/>
    </source>
</evidence>
<keyword evidence="5 6" id="KW-0482">Metalloprotease</keyword>
<sequence length="345" mass="35768">MAAQGFYLDGEHAGRFEARLDAGDGDLVIRIDEGREVIRWPLPGIRALRDNAGADRLILRLPGADPRLVLEDPAAIRWALATCPRLGARVRDPSGTRRILIWAGGAAALLALLLWGAIPLLANRLAERLPPAAEARLGVAIRDQAALLFSPEPAGSRWCDARAGRAVLQVLTERLTAGATLPHPPVVSVLASPQANAFAAPGGQLVVLSGLIDAAETPEEVAAVLAHEIGHLAHRDPARLALRSAGTAAVLGLAVGDVIGAGAVAAAAASVMDARHSRAAEAAADEFALRRLRAAGISPAALAAFFDRLAAQEPAAEGRPAILRSHPGLAERSRAARQAAQSAPD</sequence>
<comment type="cofactor">
    <cofactor evidence="6">
        <name>Zn(2+)</name>
        <dbReference type="ChEBI" id="CHEBI:29105"/>
    </cofactor>
    <text evidence="6">Binds 1 zinc ion per subunit.</text>
</comment>
<keyword evidence="8" id="KW-1133">Transmembrane helix</keyword>
<dbReference type="PANTHER" id="PTHR22726:SF1">
    <property type="entry name" value="METALLOENDOPEPTIDASE OMA1, MITOCHONDRIAL"/>
    <property type="match status" value="1"/>
</dbReference>
<organism evidence="10 11">
    <name type="scientific">Mangrovicoccus algicola</name>
    <dbReference type="NCBI Taxonomy" id="2771008"/>
    <lineage>
        <taxon>Bacteria</taxon>
        <taxon>Pseudomonadati</taxon>
        <taxon>Pseudomonadota</taxon>
        <taxon>Alphaproteobacteria</taxon>
        <taxon>Rhodobacterales</taxon>
        <taxon>Paracoccaceae</taxon>
        <taxon>Mangrovicoccus</taxon>
    </lineage>
</organism>
<reference evidence="10" key="1">
    <citation type="submission" date="2020-09" db="EMBL/GenBank/DDBJ databases">
        <title>A novel bacterium of genus Mangrovicoccus, isolated from South China Sea.</title>
        <authorList>
            <person name="Huang H."/>
            <person name="Mo K."/>
            <person name="Hu Y."/>
        </authorList>
    </citation>
    <scope>NUCLEOTIDE SEQUENCE</scope>
    <source>
        <strain evidence="10">HB182678</strain>
    </source>
</reference>
<evidence type="ECO:0000259" key="9">
    <source>
        <dbReference type="Pfam" id="PF01435"/>
    </source>
</evidence>
<dbReference type="Proteomes" id="UP000609121">
    <property type="component" value="Unassembled WGS sequence"/>
</dbReference>